<dbReference type="GO" id="GO:0008233">
    <property type="term" value="F:peptidase activity"/>
    <property type="evidence" value="ECO:0007669"/>
    <property type="project" value="InterPro"/>
</dbReference>
<protein>
    <submittedName>
        <fullName evidence="2">Peptidase C39 bacteriocin processing</fullName>
    </submittedName>
</protein>
<name>A0A0G0Z7Y2_9BACT</name>
<dbReference type="CDD" id="cd02423">
    <property type="entry name" value="Peptidase_C39G"/>
    <property type="match status" value="1"/>
</dbReference>
<dbReference type="InterPro" id="IPR005074">
    <property type="entry name" value="Peptidase_C39"/>
</dbReference>
<reference evidence="2 3" key="1">
    <citation type="journal article" date="2015" name="Nature">
        <title>rRNA introns, odd ribosomes, and small enigmatic genomes across a large radiation of phyla.</title>
        <authorList>
            <person name="Brown C.T."/>
            <person name="Hug L.A."/>
            <person name="Thomas B.C."/>
            <person name="Sharon I."/>
            <person name="Castelle C.J."/>
            <person name="Singh A."/>
            <person name="Wilkins M.J."/>
            <person name="Williams K.H."/>
            <person name="Banfield J.F."/>
        </authorList>
    </citation>
    <scope>NUCLEOTIDE SEQUENCE [LARGE SCALE GENOMIC DNA]</scope>
</reference>
<dbReference type="GO" id="GO:0016020">
    <property type="term" value="C:membrane"/>
    <property type="evidence" value="ECO:0007669"/>
    <property type="project" value="InterPro"/>
</dbReference>
<dbReference type="Gene3D" id="3.90.70.10">
    <property type="entry name" value="Cysteine proteinases"/>
    <property type="match status" value="1"/>
</dbReference>
<evidence type="ECO:0000259" key="1">
    <source>
        <dbReference type="PROSITE" id="PS50990"/>
    </source>
</evidence>
<dbReference type="EMBL" id="LCCZ01000001">
    <property type="protein sequence ID" value="KKS44744.1"/>
    <property type="molecule type" value="Genomic_DNA"/>
</dbReference>
<comment type="caution">
    <text evidence="2">The sequence shown here is derived from an EMBL/GenBank/DDBJ whole genome shotgun (WGS) entry which is preliminary data.</text>
</comment>
<proteinExistence type="predicted"/>
<evidence type="ECO:0000313" key="2">
    <source>
        <dbReference type="EMBL" id="KKS44744.1"/>
    </source>
</evidence>
<gene>
    <name evidence="2" type="ORF">UV05_C0001G0004</name>
</gene>
<evidence type="ECO:0000313" key="3">
    <source>
        <dbReference type="Proteomes" id="UP000034875"/>
    </source>
</evidence>
<dbReference type="Proteomes" id="UP000034875">
    <property type="component" value="Unassembled WGS sequence"/>
</dbReference>
<dbReference type="GO" id="GO:0005524">
    <property type="term" value="F:ATP binding"/>
    <property type="evidence" value="ECO:0007669"/>
    <property type="project" value="InterPro"/>
</dbReference>
<organism evidence="2 3">
    <name type="scientific">candidate division CPR1 bacterium GW2011_GWA2_42_17</name>
    <dbReference type="NCBI Taxonomy" id="1618341"/>
    <lineage>
        <taxon>Bacteria</taxon>
        <taxon>candidate division CPR1</taxon>
    </lineage>
</organism>
<dbReference type="GO" id="GO:0006508">
    <property type="term" value="P:proteolysis"/>
    <property type="evidence" value="ECO:0007669"/>
    <property type="project" value="InterPro"/>
</dbReference>
<sequence length="235" mass="26712">MINLIKSLRALLTLILTINFVITNVYAASFSFNGVRVNKNIKPMREIKHEKVITQSLDFSCGAAGLSTLLNYYLGDPVTENEIINTLLNTVPLEKVQERRGFSLLDLKKYAESKGYKVSGYKMDIDFLRQLNKPVLVPIKFKNYSHFVVIKGVLADRIFIADPSAGNVSLKISKFQKMWTNGIGLVVENENAMSTEYALRVNKDDFLISDYKSLRQLVDRSVIRTTVYTSEWVND</sequence>
<dbReference type="PROSITE" id="PS50990">
    <property type="entry name" value="PEPTIDASE_C39"/>
    <property type="match status" value="1"/>
</dbReference>
<feature type="domain" description="Peptidase C39" evidence="1">
    <location>
        <begin position="55"/>
        <end position="186"/>
    </location>
</feature>
<dbReference type="Pfam" id="PF03412">
    <property type="entry name" value="Peptidase_C39"/>
    <property type="match status" value="1"/>
</dbReference>
<dbReference type="AlphaFoldDB" id="A0A0G0Z7Y2"/>
<accession>A0A0G0Z7Y2</accession>